<evidence type="ECO:0000256" key="2">
    <source>
        <dbReference type="ARBA" id="ARBA00022714"/>
    </source>
</evidence>
<evidence type="ECO:0000256" key="4">
    <source>
        <dbReference type="ARBA" id="ARBA00023014"/>
    </source>
</evidence>
<accession>A0ABT7Y3W7</accession>
<keyword evidence="3" id="KW-0408">Iron</keyword>
<dbReference type="SUPFAM" id="SSF46955">
    <property type="entry name" value="Putative DNA-binding domain"/>
    <property type="match status" value="1"/>
</dbReference>
<dbReference type="SMART" id="SM00422">
    <property type="entry name" value="HTH_MERR"/>
    <property type="match status" value="1"/>
</dbReference>
<dbReference type="PROSITE" id="PS50937">
    <property type="entry name" value="HTH_MERR_2"/>
    <property type="match status" value="1"/>
</dbReference>
<dbReference type="Proteomes" id="UP001169719">
    <property type="component" value="Unassembled WGS sequence"/>
</dbReference>
<evidence type="ECO:0000256" key="1">
    <source>
        <dbReference type="ARBA" id="ARBA00014474"/>
    </source>
</evidence>
<dbReference type="EMBL" id="JAUEOZ010000002">
    <property type="protein sequence ID" value="MDN2482739.1"/>
    <property type="molecule type" value="Genomic_DNA"/>
</dbReference>
<evidence type="ECO:0000256" key="3">
    <source>
        <dbReference type="ARBA" id="ARBA00023004"/>
    </source>
</evidence>
<dbReference type="Pfam" id="PF13411">
    <property type="entry name" value="MerR_1"/>
    <property type="match status" value="1"/>
</dbReference>
<dbReference type="Gene3D" id="1.10.1660.10">
    <property type="match status" value="1"/>
</dbReference>
<evidence type="ECO:0000313" key="8">
    <source>
        <dbReference type="Proteomes" id="UP001169719"/>
    </source>
</evidence>
<reference evidence="7" key="1">
    <citation type="submission" date="2024-05" db="EMBL/GenBank/DDBJ databases">
        <title>Genome Sequences of Four Agar- Degrading Marine Bacteria.</title>
        <authorList>
            <person name="Phillips E.K."/>
            <person name="Shaffer J.C."/>
            <person name="Henson M.W."/>
            <person name="Temperton B."/>
            <person name="Thrash C.J."/>
            <person name="Martin M.O."/>
        </authorList>
    </citation>
    <scope>NUCLEOTIDE SEQUENCE</scope>
    <source>
        <strain evidence="7">EKP203</strain>
    </source>
</reference>
<keyword evidence="4" id="KW-0411">Iron-sulfur</keyword>
<keyword evidence="5" id="KW-0238">DNA-binding</keyword>
<keyword evidence="8" id="KW-1185">Reference proteome</keyword>
<protein>
    <recommendedName>
        <fullName evidence="1">Redox-sensitive transcriptional activator SoxR</fullName>
    </recommendedName>
</protein>
<dbReference type="PRINTS" id="PR00040">
    <property type="entry name" value="HTHMERR"/>
</dbReference>
<evidence type="ECO:0000313" key="7">
    <source>
        <dbReference type="EMBL" id="MDN2482739.1"/>
    </source>
</evidence>
<dbReference type="RefSeq" id="WP_264875922.1">
    <property type="nucleotide sequence ID" value="NZ_BLAT01000002.1"/>
</dbReference>
<keyword evidence="2" id="KW-0479">Metal-binding</keyword>
<feature type="domain" description="HTH merR-type" evidence="6">
    <location>
        <begin position="2"/>
        <end position="70"/>
    </location>
</feature>
<keyword evidence="2" id="KW-0001">2Fe-2S</keyword>
<comment type="caution">
    <text evidence="7">The sequence shown here is derived from an EMBL/GenBank/DDBJ whole genome shotgun (WGS) entry which is preliminary data.</text>
</comment>
<dbReference type="InterPro" id="IPR047057">
    <property type="entry name" value="MerR_fam"/>
</dbReference>
<dbReference type="PANTHER" id="PTHR30204">
    <property type="entry name" value="REDOX-CYCLING DRUG-SENSING TRANSCRIPTIONAL ACTIVATOR SOXR"/>
    <property type="match status" value="1"/>
</dbReference>
<dbReference type="PROSITE" id="PS00552">
    <property type="entry name" value="HTH_MERR_1"/>
    <property type="match status" value="1"/>
</dbReference>
<dbReference type="InterPro" id="IPR010211">
    <property type="entry name" value="Redox-sen_tscrpt-act_SoxR"/>
</dbReference>
<dbReference type="CDD" id="cd01110">
    <property type="entry name" value="HTH_SoxR"/>
    <property type="match status" value="1"/>
</dbReference>
<evidence type="ECO:0000259" key="6">
    <source>
        <dbReference type="PROSITE" id="PS50937"/>
    </source>
</evidence>
<proteinExistence type="predicted"/>
<name>A0ABT7Y3W7_9VIBR</name>
<sequence>MMLSVGQVAKRADVAVSAIHFYEKKGLITSTRNSGNQRQYTSDVLRRIAVIKIAQQVGLSLQEIRQAMSVLPINKAPSQDEWQLMSQIWREELQARIDNMQKLHSQLGHCIGCGCLSMKTCHLYNPDDEKGIDAKGATLW</sequence>
<organism evidence="7 8">
    <name type="scientific">Vibrio agarivorans</name>
    <dbReference type="NCBI Taxonomy" id="153622"/>
    <lineage>
        <taxon>Bacteria</taxon>
        <taxon>Pseudomonadati</taxon>
        <taxon>Pseudomonadota</taxon>
        <taxon>Gammaproteobacteria</taxon>
        <taxon>Vibrionales</taxon>
        <taxon>Vibrionaceae</taxon>
        <taxon>Vibrio</taxon>
    </lineage>
</organism>
<dbReference type="InterPro" id="IPR009061">
    <property type="entry name" value="DNA-bd_dom_put_sf"/>
</dbReference>
<gene>
    <name evidence="7" type="primary">soxR</name>
    <name evidence="7" type="ORF">QWJ08_15475</name>
</gene>
<evidence type="ECO:0000256" key="5">
    <source>
        <dbReference type="ARBA" id="ARBA00023125"/>
    </source>
</evidence>
<dbReference type="NCBIfam" id="TIGR01950">
    <property type="entry name" value="SoxR"/>
    <property type="match status" value="1"/>
</dbReference>
<dbReference type="InterPro" id="IPR000551">
    <property type="entry name" value="MerR-type_HTH_dom"/>
</dbReference>
<dbReference type="PANTHER" id="PTHR30204:SF0">
    <property type="entry name" value="REDOX-SENSITIVE TRANSCRIPTIONAL ACTIVATOR SOXR"/>
    <property type="match status" value="1"/>
</dbReference>